<dbReference type="InterPro" id="IPR029063">
    <property type="entry name" value="SAM-dependent_MTases_sf"/>
</dbReference>
<evidence type="ECO:0000256" key="2">
    <source>
        <dbReference type="ARBA" id="ARBA00022679"/>
    </source>
</evidence>
<keyword evidence="4" id="KW-1185">Reference proteome</keyword>
<dbReference type="EMBL" id="JANKAS010000002">
    <property type="protein sequence ID" value="MCR1898157.1"/>
    <property type="molecule type" value="Genomic_DNA"/>
</dbReference>
<accession>A0AAE3KZE0</accession>
<dbReference type="GO" id="GO:0003676">
    <property type="term" value="F:nucleic acid binding"/>
    <property type="evidence" value="ECO:0007669"/>
    <property type="project" value="InterPro"/>
</dbReference>
<name>A0AAE3KZE0_9FIRM</name>
<dbReference type="GO" id="GO:0052913">
    <property type="term" value="F:16S rRNA (guanine(966)-N(2))-methyltransferase activity"/>
    <property type="evidence" value="ECO:0007669"/>
    <property type="project" value="UniProtKB-EC"/>
</dbReference>
<evidence type="ECO:0000313" key="3">
    <source>
        <dbReference type="EMBL" id="MCR1898157.1"/>
    </source>
</evidence>
<dbReference type="PANTHER" id="PTHR43542:SF1">
    <property type="entry name" value="METHYLTRANSFERASE"/>
    <property type="match status" value="1"/>
</dbReference>
<gene>
    <name evidence="3" type="primary">rsmD</name>
    <name evidence="3" type="ORF">NSA47_04035</name>
</gene>
<dbReference type="EC" id="2.1.1.171" evidence="3"/>
<dbReference type="NCBIfam" id="TIGR00095">
    <property type="entry name" value="16S rRNA (guanine(966)-N(2))-methyltransferase RsmD"/>
    <property type="match status" value="1"/>
</dbReference>
<keyword evidence="1 3" id="KW-0489">Methyltransferase</keyword>
<dbReference type="RefSeq" id="WP_257529615.1">
    <property type="nucleotide sequence ID" value="NZ_JANKAS010000002.1"/>
</dbReference>
<dbReference type="PIRSF" id="PIRSF004553">
    <property type="entry name" value="CHP00095"/>
    <property type="match status" value="1"/>
</dbReference>
<proteinExistence type="predicted"/>
<evidence type="ECO:0000313" key="4">
    <source>
        <dbReference type="Proteomes" id="UP001205748"/>
    </source>
</evidence>
<keyword evidence="2 3" id="KW-0808">Transferase</keyword>
<dbReference type="Pfam" id="PF03602">
    <property type="entry name" value="Cons_hypoth95"/>
    <property type="match status" value="1"/>
</dbReference>
<sequence>MRVITGSARGTHLFTPKGDRIRPTADRIKEALFSILGGRTREAIFVDGFAGIGSMGIEALSRGADKCFFIDNHKESIDMITKNLHKTNLIDKAEIIHKDIQSAIKTVAMHVEKVDIIFLDPPYLKGLITSSLEAIVKNNILHSDSWIIFEHDKTEIHQEEISGLVCFRQQTYGNTTLSFYKKGGTTE</sequence>
<dbReference type="Proteomes" id="UP001205748">
    <property type="component" value="Unassembled WGS sequence"/>
</dbReference>
<comment type="caution">
    <text evidence="3">The sequence shown here is derived from an EMBL/GenBank/DDBJ whole genome shotgun (WGS) entry which is preliminary data.</text>
</comment>
<dbReference type="Gene3D" id="3.40.50.150">
    <property type="entry name" value="Vaccinia Virus protein VP39"/>
    <property type="match status" value="1"/>
</dbReference>
<dbReference type="InterPro" id="IPR004398">
    <property type="entry name" value="RNA_MeTrfase_RsmD"/>
</dbReference>
<evidence type="ECO:0000256" key="1">
    <source>
        <dbReference type="ARBA" id="ARBA00022603"/>
    </source>
</evidence>
<dbReference type="PROSITE" id="PS00092">
    <property type="entry name" value="N6_MTASE"/>
    <property type="match status" value="1"/>
</dbReference>
<dbReference type="PANTHER" id="PTHR43542">
    <property type="entry name" value="METHYLTRANSFERASE"/>
    <property type="match status" value="1"/>
</dbReference>
<dbReference type="InterPro" id="IPR002052">
    <property type="entry name" value="DNA_methylase_N6_adenine_CS"/>
</dbReference>
<dbReference type="AlphaFoldDB" id="A0AAE3KZE0"/>
<dbReference type="SUPFAM" id="SSF53335">
    <property type="entry name" value="S-adenosyl-L-methionine-dependent methyltransferases"/>
    <property type="match status" value="1"/>
</dbReference>
<reference evidence="3" key="1">
    <citation type="submission" date="2022-07" db="EMBL/GenBank/DDBJ databases">
        <title>Enhanced cultured diversity of the mouse gut microbiota enables custom-made synthetic communities.</title>
        <authorList>
            <person name="Afrizal A."/>
        </authorList>
    </citation>
    <scope>NUCLEOTIDE SEQUENCE</scope>
    <source>
        <strain evidence="3">DSM 28593</strain>
    </source>
</reference>
<organism evidence="3 4">
    <name type="scientific">Irregularibacter muris</name>
    <dbReference type="NCBI Taxonomy" id="1796619"/>
    <lineage>
        <taxon>Bacteria</taxon>
        <taxon>Bacillati</taxon>
        <taxon>Bacillota</taxon>
        <taxon>Clostridia</taxon>
        <taxon>Eubacteriales</taxon>
        <taxon>Eubacteriaceae</taxon>
        <taxon>Irregularibacter</taxon>
    </lineage>
</organism>
<protein>
    <submittedName>
        <fullName evidence="3">16S rRNA (Guanine(966)-N(2))-methyltransferase RsmD</fullName>
        <ecNumber evidence="3">2.1.1.171</ecNumber>
    </submittedName>
</protein>